<dbReference type="InterPro" id="IPR014729">
    <property type="entry name" value="Rossmann-like_a/b/a_fold"/>
</dbReference>
<evidence type="ECO:0000256" key="4">
    <source>
        <dbReference type="ARBA" id="ARBA00022655"/>
    </source>
</evidence>
<dbReference type="Pfam" id="PF02569">
    <property type="entry name" value="Pantoate_ligase"/>
    <property type="match status" value="1"/>
</dbReference>
<dbReference type="PANTHER" id="PTHR21299:SF1">
    <property type="entry name" value="PANTOATE--BETA-ALANINE LIGASE"/>
    <property type="match status" value="1"/>
</dbReference>
<dbReference type="Gene3D" id="3.30.1300.10">
    <property type="entry name" value="Pantoate-beta-alanine ligase, C-terminal domain"/>
    <property type="match status" value="1"/>
</dbReference>
<keyword evidence="4 8" id="KW-0566">Pantothenate biosynthesis</keyword>
<keyword evidence="5 8" id="KW-0547">Nucleotide-binding</keyword>
<keyword evidence="10" id="KW-1185">Reference proteome</keyword>
<dbReference type="InterPro" id="IPR042176">
    <property type="entry name" value="Pantoate_ligase_C"/>
</dbReference>
<dbReference type="Gene3D" id="3.40.50.620">
    <property type="entry name" value="HUPs"/>
    <property type="match status" value="1"/>
</dbReference>
<gene>
    <name evidence="8 9" type="primary">panC</name>
    <name evidence="9" type="ORF">DFE_2893</name>
</gene>
<dbReference type="UniPathway" id="UPA00028">
    <property type="reaction ID" value="UER00005"/>
</dbReference>
<evidence type="ECO:0000313" key="10">
    <source>
        <dbReference type="Proteomes" id="UP000269883"/>
    </source>
</evidence>
<feature type="binding site" evidence="8">
    <location>
        <position position="153"/>
    </location>
    <ligand>
        <name>(R)-pantoate</name>
        <dbReference type="ChEBI" id="CHEBI:15980"/>
    </ligand>
</feature>
<evidence type="ECO:0000256" key="7">
    <source>
        <dbReference type="ARBA" id="ARBA00048258"/>
    </source>
</evidence>
<sequence>MKRLSDAQSFQAQAMADRAAGLTTALVPTMGFFHEGHLSLMRWAREHADRVYVSLFVNPTQFGPSEDLDAYPADLERDARLAEEAGVDLLFTPTREDVYAPDHATWVEIPELGKHLCGASRPVHFRGVATIVTILLNLAQPTLAVFGQKDWQQLAIIRRMVRDLHIPTTIMGSPIVREADGLAMSSRNVYLTAAERALAPGLQRGLQHIATLAESGEHDAEALKQALQAFYAKHVPGGDIDYLELVDPENIQPVQTLTGPTLAAVAVRLGKARLIDNLLLLGGE</sequence>
<comment type="catalytic activity">
    <reaction evidence="7 8">
        <text>(R)-pantoate + beta-alanine + ATP = (R)-pantothenate + AMP + diphosphate + H(+)</text>
        <dbReference type="Rhea" id="RHEA:10912"/>
        <dbReference type="ChEBI" id="CHEBI:15378"/>
        <dbReference type="ChEBI" id="CHEBI:15980"/>
        <dbReference type="ChEBI" id="CHEBI:29032"/>
        <dbReference type="ChEBI" id="CHEBI:30616"/>
        <dbReference type="ChEBI" id="CHEBI:33019"/>
        <dbReference type="ChEBI" id="CHEBI:57966"/>
        <dbReference type="ChEBI" id="CHEBI:456215"/>
        <dbReference type="EC" id="6.3.2.1"/>
    </reaction>
</comment>
<dbReference type="GO" id="GO:0004592">
    <property type="term" value="F:pantoate-beta-alanine ligase activity"/>
    <property type="evidence" value="ECO:0007669"/>
    <property type="project" value="UniProtKB-UniRule"/>
</dbReference>
<dbReference type="PANTHER" id="PTHR21299">
    <property type="entry name" value="CYTIDYLATE KINASE/PANTOATE-BETA-ALANINE LIGASE"/>
    <property type="match status" value="1"/>
</dbReference>
<evidence type="ECO:0000256" key="8">
    <source>
        <dbReference type="HAMAP-Rule" id="MF_00158"/>
    </source>
</evidence>
<dbReference type="KEGG" id="dfl:DFE_2893"/>
<dbReference type="NCBIfam" id="TIGR00125">
    <property type="entry name" value="cyt_tran_rel"/>
    <property type="match status" value="1"/>
</dbReference>
<dbReference type="AlphaFoldDB" id="A0A2Z6B279"/>
<accession>A0A2Z6B279</accession>
<dbReference type="HAMAP" id="MF_00158">
    <property type="entry name" value="PanC"/>
    <property type="match status" value="1"/>
</dbReference>
<dbReference type="InterPro" id="IPR003721">
    <property type="entry name" value="Pantoate_ligase"/>
</dbReference>
<feature type="binding site" evidence="8">
    <location>
        <begin position="147"/>
        <end position="150"/>
    </location>
    <ligand>
        <name>ATP</name>
        <dbReference type="ChEBI" id="CHEBI:30616"/>
    </ligand>
</feature>
<evidence type="ECO:0000256" key="3">
    <source>
        <dbReference type="ARBA" id="ARBA00022598"/>
    </source>
</evidence>
<proteinExistence type="inferred from homology"/>
<dbReference type="NCBIfam" id="TIGR00018">
    <property type="entry name" value="panC"/>
    <property type="match status" value="1"/>
</dbReference>
<comment type="subcellular location">
    <subcellularLocation>
        <location evidence="8">Cytoplasm</location>
    </subcellularLocation>
</comment>
<protein>
    <recommendedName>
        <fullName evidence="8">Pantothenate synthetase</fullName>
        <shortName evidence="8">PS</shortName>
        <ecNumber evidence="8">6.3.2.1</ecNumber>
    </recommendedName>
    <alternativeName>
        <fullName evidence="8">Pantoate--beta-alanine ligase</fullName>
    </alternativeName>
    <alternativeName>
        <fullName evidence="8">Pantoate-activating enzyme</fullName>
    </alternativeName>
</protein>
<dbReference type="GO" id="GO:0005524">
    <property type="term" value="F:ATP binding"/>
    <property type="evidence" value="ECO:0007669"/>
    <property type="project" value="UniProtKB-KW"/>
</dbReference>
<evidence type="ECO:0000256" key="5">
    <source>
        <dbReference type="ARBA" id="ARBA00022741"/>
    </source>
</evidence>
<feature type="binding site" evidence="8">
    <location>
        <position position="61"/>
    </location>
    <ligand>
        <name>beta-alanine</name>
        <dbReference type="ChEBI" id="CHEBI:57966"/>
    </ligand>
</feature>
<dbReference type="EMBL" id="AP017378">
    <property type="protein sequence ID" value="BBD09619.1"/>
    <property type="molecule type" value="Genomic_DNA"/>
</dbReference>
<evidence type="ECO:0000256" key="2">
    <source>
        <dbReference type="ARBA" id="ARBA00009256"/>
    </source>
</evidence>
<dbReference type="FunFam" id="3.30.1300.10:FF:000001">
    <property type="entry name" value="Pantothenate synthetase"/>
    <property type="match status" value="1"/>
</dbReference>
<evidence type="ECO:0000313" key="9">
    <source>
        <dbReference type="EMBL" id="BBD09619.1"/>
    </source>
</evidence>
<feature type="active site" description="Proton donor" evidence="8">
    <location>
        <position position="37"/>
    </location>
</feature>
<dbReference type="OrthoDB" id="9773087at2"/>
<comment type="subunit">
    <text evidence="8">Homodimer.</text>
</comment>
<dbReference type="GO" id="GO:0005829">
    <property type="term" value="C:cytosol"/>
    <property type="evidence" value="ECO:0007669"/>
    <property type="project" value="TreeGrafter"/>
</dbReference>
<keyword evidence="8" id="KW-0963">Cytoplasm</keyword>
<reference evidence="9 10" key="1">
    <citation type="journal article" date="2018" name="Sci. Adv.">
        <title>Multi-heme cytochromes provide a pathway for survival in energy-limited environments.</title>
        <authorList>
            <person name="Deng X."/>
            <person name="Dohmae N."/>
            <person name="Nealson K.H."/>
            <person name="Hashimoto K."/>
            <person name="Okamoto A."/>
        </authorList>
    </citation>
    <scope>NUCLEOTIDE SEQUENCE [LARGE SCALE GENOMIC DNA]</scope>
    <source>
        <strain evidence="9 10">IS5</strain>
    </source>
</reference>
<dbReference type="InterPro" id="IPR004821">
    <property type="entry name" value="Cyt_trans-like"/>
</dbReference>
<feature type="binding site" evidence="8">
    <location>
        <position position="61"/>
    </location>
    <ligand>
        <name>(R)-pantoate</name>
        <dbReference type="ChEBI" id="CHEBI:15980"/>
    </ligand>
</feature>
<organism evidence="9 10">
    <name type="scientific">Desulfovibrio ferrophilus</name>
    <dbReference type="NCBI Taxonomy" id="241368"/>
    <lineage>
        <taxon>Bacteria</taxon>
        <taxon>Pseudomonadati</taxon>
        <taxon>Thermodesulfobacteriota</taxon>
        <taxon>Desulfovibrionia</taxon>
        <taxon>Desulfovibrionales</taxon>
        <taxon>Desulfovibrionaceae</taxon>
        <taxon>Desulfovibrio</taxon>
    </lineage>
</organism>
<comment type="similarity">
    <text evidence="2 8">Belongs to the pantothenate synthetase family.</text>
</comment>
<comment type="pathway">
    <text evidence="1 8">Cofactor biosynthesis; (R)-pantothenate biosynthesis; (R)-pantothenate from (R)-pantoate and beta-alanine: step 1/1.</text>
</comment>
<feature type="binding site" evidence="8">
    <location>
        <begin position="30"/>
        <end position="37"/>
    </location>
    <ligand>
        <name>ATP</name>
        <dbReference type="ChEBI" id="CHEBI:30616"/>
    </ligand>
</feature>
<feature type="binding site" evidence="8">
    <location>
        <position position="176"/>
    </location>
    <ligand>
        <name>ATP</name>
        <dbReference type="ChEBI" id="CHEBI:30616"/>
    </ligand>
</feature>
<dbReference type="Proteomes" id="UP000269883">
    <property type="component" value="Chromosome"/>
</dbReference>
<feature type="binding site" evidence="8">
    <location>
        <begin position="184"/>
        <end position="187"/>
    </location>
    <ligand>
        <name>ATP</name>
        <dbReference type="ChEBI" id="CHEBI:30616"/>
    </ligand>
</feature>
<evidence type="ECO:0000256" key="1">
    <source>
        <dbReference type="ARBA" id="ARBA00004990"/>
    </source>
</evidence>
<dbReference type="RefSeq" id="WP_126380651.1">
    <property type="nucleotide sequence ID" value="NZ_AP017378.1"/>
</dbReference>
<comment type="miscellaneous">
    <text evidence="8">The reaction proceeds by a bi uni uni bi ping pong mechanism.</text>
</comment>
<evidence type="ECO:0000256" key="6">
    <source>
        <dbReference type="ARBA" id="ARBA00022840"/>
    </source>
</evidence>
<dbReference type="SUPFAM" id="SSF52374">
    <property type="entry name" value="Nucleotidylyl transferase"/>
    <property type="match status" value="1"/>
</dbReference>
<dbReference type="EC" id="6.3.2.1" evidence="8"/>
<name>A0A2Z6B279_9BACT</name>
<keyword evidence="3 8" id="KW-0436">Ligase</keyword>
<keyword evidence="6 8" id="KW-0067">ATP-binding</keyword>
<dbReference type="GO" id="GO:0015940">
    <property type="term" value="P:pantothenate biosynthetic process"/>
    <property type="evidence" value="ECO:0007669"/>
    <property type="project" value="UniProtKB-UniRule"/>
</dbReference>
<dbReference type="CDD" id="cd00560">
    <property type="entry name" value="PanC"/>
    <property type="match status" value="1"/>
</dbReference>
<comment type="function">
    <text evidence="8">Catalyzes the condensation of pantoate with beta-alanine in an ATP-dependent reaction via a pantoyl-adenylate intermediate.</text>
</comment>